<sequence length="253" mass="28738">MTWLAARSSLQQGARFQGSSELMKNSGYEWDEELIRQTFNPFEAEKNLKIHISRPGLKDRFVGHWHPTGQLTAKSVYATILSHQYKHLELARTSSGHTKESRMWETTWKLPIARKLHRFGLLKINRNTMKQPEGDQHQLSELWTGSVFQPTSYGSCGRLGMLGSSTSNELKRGYCKHSGVQTQDSVPGGSLAEIGVGQLTFNGVWVCRKNRLYLWNEVLNYAGSKDKATSPSGEVYKSFFPQDHKEIKLSFAR</sequence>
<gene>
    <name evidence="1" type="ORF">STAS_07999</name>
</gene>
<organism evidence="1 2">
    <name type="scientific">Striga asiatica</name>
    <name type="common">Asiatic witchweed</name>
    <name type="synonym">Buchnera asiatica</name>
    <dbReference type="NCBI Taxonomy" id="4170"/>
    <lineage>
        <taxon>Eukaryota</taxon>
        <taxon>Viridiplantae</taxon>
        <taxon>Streptophyta</taxon>
        <taxon>Embryophyta</taxon>
        <taxon>Tracheophyta</taxon>
        <taxon>Spermatophyta</taxon>
        <taxon>Magnoliopsida</taxon>
        <taxon>eudicotyledons</taxon>
        <taxon>Gunneridae</taxon>
        <taxon>Pentapetalae</taxon>
        <taxon>asterids</taxon>
        <taxon>lamiids</taxon>
        <taxon>Lamiales</taxon>
        <taxon>Orobanchaceae</taxon>
        <taxon>Buchnereae</taxon>
        <taxon>Striga</taxon>
    </lineage>
</organism>
<proteinExistence type="predicted"/>
<dbReference type="AlphaFoldDB" id="A0A5A7PH46"/>
<protein>
    <submittedName>
        <fullName evidence="1">Ubiquitin carboxyl-terminal hydrolase 2</fullName>
    </submittedName>
</protein>
<name>A0A5A7PH46_STRAF</name>
<dbReference type="Proteomes" id="UP000325081">
    <property type="component" value="Unassembled WGS sequence"/>
</dbReference>
<dbReference type="GO" id="GO:0016787">
    <property type="term" value="F:hydrolase activity"/>
    <property type="evidence" value="ECO:0007669"/>
    <property type="project" value="UniProtKB-KW"/>
</dbReference>
<comment type="caution">
    <text evidence="1">The sequence shown here is derived from an EMBL/GenBank/DDBJ whole genome shotgun (WGS) entry which is preliminary data.</text>
</comment>
<evidence type="ECO:0000313" key="2">
    <source>
        <dbReference type="Proteomes" id="UP000325081"/>
    </source>
</evidence>
<accession>A0A5A7PH46</accession>
<evidence type="ECO:0000313" key="1">
    <source>
        <dbReference type="EMBL" id="GER31956.1"/>
    </source>
</evidence>
<keyword evidence="1" id="KW-0378">Hydrolase</keyword>
<dbReference type="OrthoDB" id="913477at2759"/>
<reference evidence="2" key="1">
    <citation type="journal article" date="2019" name="Curr. Biol.">
        <title>Genome Sequence of Striga asiatica Provides Insight into the Evolution of Plant Parasitism.</title>
        <authorList>
            <person name="Yoshida S."/>
            <person name="Kim S."/>
            <person name="Wafula E.K."/>
            <person name="Tanskanen J."/>
            <person name="Kim Y.M."/>
            <person name="Honaas L."/>
            <person name="Yang Z."/>
            <person name="Spallek T."/>
            <person name="Conn C.E."/>
            <person name="Ichihashi Y."/>
            <person name="Cheong K."/>
            <person name="Cui S."/>
            <person name="Der J.P."/>
            <person name="Gundlach H."/>
            <person name="Jiao Y."/>
            <person name="Hori C."/>
            <person name="Ishida J.K."/>
            <person name="Kasahara H."/>
            <person name="Kiba T."/>
            <person name="Kim M.S."/>
            <person name="Koo N."/>
            <person name="Laohavisit A."/>
            <person name="Lee Y.H."/>
            <person name="Lumba S."/>
            <person name="McCourt P."/>
            <person name="Mortimer J.C."/>
            <person name="Mutuku J.M."/>
            <person name="Nomura T."/>
            <person name="Sasaki-Sekimoto Y."/>
            <person name="Seto Y."/>
            <person name="Wang Y."/>
            <person name="Wakatake T."/>
            <person name="Sakakibara H."/>
            <person name="Demura T."/>
            <person name="Yamaguchi S."/>
            <person name="Yoneyama K."/>
            <person name="Manabe R.I."/>
            <person name="Nelson D.C."/>
            <person name="Schulman A.H."/>
            <person name="Timko M.P."/>
            <person name="dePamphilis C.W."/>
            <person name="Choi D."/>
            <person name="Shirasu K."/>
        </authorList>
    </citation>
    <scope>NUCLEOTIDE SEQUENCE [LARGE SCALE GENOMIC DNA]</scope>
    <source>
        <strain evidence="2">cv. UVA1</strain>
    </source>
</reference>
<keyword evidence="2" id="KW-1185">Reference proteome</keyword>
<dbReference type="EMBL" id="BKCP01004517">
    <property type="protein sequence ID" value="GER31956.1"/>
    <property type="molecule type" value="Genomic_DNA"/>
</dbReference>